<feature type="active site" evidence="5">
    <location>
        <position position="123"/>
    </location>
</feature>
<evidence type="ECO:0000256" key="1">
    <source>
        <dbReference type="ARBA" id="ARBA00022603"/>
    </source>
</evidence>
<dbReference type="PROSITE" id="PS00094">
    <property type="entry name" value="C5_MTASE_1"/>
    <property type="match status" value="1"/>
</dbReference>
<dbReference type="PANTHER" id="PTHR46098">
    <property type="entry name" value="TRNA (CYTOSINE(38)-C(5))-METHYLTRANSFERASE"/>
    <property type="match status" value="1"/>
</dbReference>
<dbReference type="CDD" id="cd00315">
    <property type="entry name" value="Cyt_C5_DNA_methylase"/>
    <property type="match status" value="1"/>
</dbReference>
<sequence length="381" mass="43719">MPKQLHIRLDDSIYDALKEYSAVSGKSKQDSVMDALVQLFDDKHRENDHTRGRFTFIDLFAGIGGMRLAFEANGGKCVFSCEWDKYCKKTYFDNFGVMPHGDIRKVYEKDIPNHDILVAGFPCQPFSIAGVSKKNSLGRATGFLDKTQGTLFFDVVRILNEKRPRAFLLENVKNLRSHDHGRTWKVIMESLDELDYQVFTAVLDAQHFVPQHRERVFIAGFDRKRFGDDLKFDFNIKYPDHRPLLRDILENHVDEKYTLSDKLWTYLQKYAEKHREKGNGFGYGLADTEGITRTLSARYYKDGSEILIPQPGKNPRRLTPRECARLQGFSNSFQITVSDTQAYKQFGNSVAVPLVSAVAGKIVGKLEELKKKELEREITIG</sequence>
<dbReference type="GO" id="GO:0003886">
    <property type="term" value="F:DNA (cytosine-5-)-methyltransferase activity"/>
    <property type="evidence" value="ECO:0007669"/>
    <property type="project" value="UniProtKB-EC"/>
</dbReference>
<gene>
    <name evidence="8" type="primary">dcm</name>
    <name evidence="8" type="ORF">ABNN70_15475</name>
</gene>
<evidence type="ECO:0000256" key="3">
    <source>
        <dbReference type="ARBA" id="ARBA00022691"/>
    </source>
</evidence>
<dbReference type="Gene3D" id="3.40.50.150">
    <property type="entry name" value="Vaccinia Virus protein VP39"/>
    <property type="match status" value="1"/>
</dbReference>
<keyword evidence="1 5" id="KW-0489">Methyltransferase</keyword>
<proteinExistence type="inferred from homology"/>
<reference evidence="8" key="1">
    <citation type="submission" date="2024-06" db="EMBL/GenBank/DDBJ databases">
        <authorList>
            <person name="Fan A."/>
            <person name="Zhang F.Y."/>
            <person name="Zhang L."/>
        </authorList>
    </citation>
    <scope>NUCLEOTIDE SEQUENCE</scope>
    <source>
        <strain evidence="8">Y61</strain>
    </source>
</reference>
<evidence type="ECO:0000256" key="4">
    <source>
        <dbReference type="ARBA" id="ARBA00022747"/>
    </source>
</evidence>
<comment type="catalytic activity">
    <reaction evidence="7">
        <text>a 2'-deoxycytidine in DNA + S-adenosyl-L-methionine = a 5-methyl-2'-deoxycytidine in DNA + S-adenosyl-L-homocysteine + H(+)</text>
        <dbReference type="Rhea" id="RHEA:13681"/>
        <dbReference type="Rhea" id="RHEA-COMP:11369"/>
        <dbReference type="Rhea" id="RHEA-COMP:11370"/>
        <dbReference type="ChEBI" id="CHEBI:15378"/>
        <dbReference type="ChEBI" id="CHEBI:57856"/>
        <dbReference type="ChEBI" id="CHEBI:59789"/>
        <dbReference type="ChEBI" id="CHEBI:85452"/>
        <dbReference type="ChEBI" id="CHEBI:85454"/>
        <dbReference type="EC" id="2.1.1.37"/>
    </reaction>
</comment>
<dbReference type="InterPro" id="IPR029063">
    <property type="entry name" value="SAM-dependent_MTases_sf"/>
</dbReference>
<dbReference type="NCBIfam" id="TIGR00675">
    <property type="entry name" value="dcm"/>
    <property type="match status" value="1"/>
</dbReference>
<dbReference type="InterPro" id="IPR031303">
    <property type="entry name" value="C5_meth_CS"/>
</dbReference>
<dbReference type="EMBL" id="CP159510">
    <property type="protein sequence ID" value="XCJ16979.1"/>
    <property type="molecule type" value="Genomic_DNA"/>
</dbReference>
<dbReference type="SUPFAM" id="SSF53335">
    <property type="entry name" value="S-adenosyl-L-methionine-dependent methyltransferases"/>
    <property type="match status" value="1"/>
</dbReference>
<dbReference type="Pfam" id="PF00145">
    <property type="entry name" value="DNA_methylase"/>
    <property type="match status" value="1"/>
</dbReference>
<dbReference type="AlphaFoldDB" id="A0AAU8IF21"/>
<evidence type="ECO:0000256" key="5">
    <source>
        <dbReference type="PROSITE-ProRule" id="PRU01016"/>
    </source>
</evidence>
<keyword evidence="2 5" id="KW-0808">Transferase</keyword>
<dbReference type="InterPro" id="IPR018117">
    <property type="entry name" value="C5_DNA_meth_AS"/>
</dbReference>
<dbReference type="PROSITE" id="PS00095">
    <property type="entry name" value="C5_MTASE_2"/>
    <property type="match status" value="1"/>
</dbReference>
<dbReference type="InterPro" id="IPR001525">
    <property type="entry name" value="C5_MeTfrase"/>
</dbReference>
<organism evidence="8">
    <name type="scientific">Sporolactobacillus sp. Y61</name>
    <dbReference type="NCBI Taxonomy" id="3160863"/>
    <lineage>
        <taxon>Bacteria</taxon>
        <taxon>Bacillati</taxon>
        <taxon>Bacillota</taxon>
        <taxon>Bacilli</taxon>
        <taxon>Bacillales</taxon>
        <taxon>Sporolactobacillaceae</taxon>
        <taxon>Sporolactobacillus</taxon>
    </lineage>
</organism>
<evidence type="ECO:0000256" key="7">
    <source>
        <dbReference type="RuleBase" id="RU000417"/>
    </source>
</evidence>
<dbReference type="RefSeq" id="WP_129929439.1">
    <property type="nucleotide sequence ID" value="NZ_CP159510.1"/>
</dbReference>
<dbReference type="GO" id="GO:0032259">
    <property type="term" value="P:methylation"/>
    <property type="evidence" value="ECO:0007669"/>
    <property type="project" value="UniProtKB-KW"/>
</dbReference>
<dbReference type="PANTHER" id="PTHR46098:SF1">
    <property type="entry name" value="TRNA (CYTOSINE(38)-C(5))-METHYLTRANSFERASE"/>
    <property type="match status" value="1"/>
</dbReference>
<dbReference type="PROSITE" id="PS51679">
    <property type="entry name" value="SAM_MT_C5"/>
    <property type="match status" value="1"/>
</dbReference>
<comment type="similarity">
    <text evidence="5 6">Belongs to the class I-like SAM-binding methyltransferase superfamily. C5-methyltransferase family.</text>
</comment>
<keyword evidence="4" id="KW-0680">Restriction system</keyword>
<dbReference type="Gene3D" id="3.90.120.30">
    <property type="match status" value="1"/>
</dbReference>
<dbReference type="EC" id="2.1.1.37" evidence="7"/>
<name>A0AAU8IF21_9BACL</name>
<evidence type="ECO:0000256" key="2">
    <source>
        <dbReference type="ARBA" id="ARBA00022679"/>
    </source>
</evidence>
<dbReference type="InterPro" id="IPR050750">
    <property type="entry name" value="C5-MTase"/>
</dbReference>
<evidence type="ECO:0000313" key="8">
    <source>
        <dbReference type="EMBL" id="XCJ16979.1"/>
    </source>
</evidence>
<dbReference type="PRINTS" id="PR00105">
    <property type="entry name" value="C5METTRFRASE"/>
</dbReference>
<dbReference type="REBASE" id="849028">
    <property type="entry name" value="M.SspY61ORF15475P"/>
</dbReference>
<protein>
    <recommendedName>
        <fullName evidence="7">Cytosine-specific methyltransferase</fullName>
        <ecNumber evidence="7">2.1.1.37</ecNumber>
    </recommendedName>
</protein>
<accession>A0AAU8IF21</accession>
<evidence type="ECO:0000256" key="6">
    <source>
        <dbReference type="RuleBase" id="RU000416"/>
    </source>
</evidence>
<keyword evidence="3 5" id="KW-0949">S-adenosyl-L-methionine</keyword>
<dbReference type="GO" id="GO:0009307">
    <property type="term" value="P:DNA restriction-modification system"/>
    <property type="evidence" value="ECO:0007669"/>
    <property type="project" value="UniProtKB-KW"/>
</dbReference>